<dbReference type="EMBL" id="JACJJG010000016">
    <property type="protein sequence ID" value="MBM6673225.1"/>
    <property type="molecule type" value="Genomic_DNA"/>
</dbReference>
<organism evidence="1 2">
    <name type="scientific">Marseilla massiliensis</name>
    <dbReference type="NCBI Taxonomy" id="1841864"/>
    <lineage>
        <taxon>Bacteria</taxon>
        <taxon>Pseudomonadati</taxon>
        <taxon>Bacteroidota</taxon>
        <taxon>Bacteroidia</taxon>
        <taxon>Bacteroidales</taxon>
        <taxon>Prevotellaceae</taxon>
        <taxon>Marseilla</taxon>
    </lineage>
</organism>
<name>A0A939B748_9BACT</name>
<proteinExistence type="predicted"/>
<protein>
    <submittedName>
        <fullName evidence="1">Uncharacterized protein</fullName>
    </submittedName>
</protein>
<dbReference type="AlphaFoldDB" id="A0A939B748"/>
<comment type="caution">
    <text evidence="1">The sequence shown here is derived from an EMBL/GenBank/DDBJ whole genome shotgun (WGS) entry which is preliminary data.</text>
</comment>
<dbReference type="Proteomes" id="UP000706891">
    <property type="component" value="Unassembled WGS sequence"/>
</dbReference>
<evidence type="ECO:0000313" key="1">
    <source>
        <dbReference type="EMBL" id="MBM6673225.1"/>
    </source>
</evidence>
<dbReference type="Pfam" id="PF24741">
    <property type="entry name" value="AlkZ-rel"/>
    <property type="match status" value="1"/>
</dbReference>
<accession>A0A939B748</accession>
<reference evidence="1" key="2">
    <citation type="journal article" date="2021" name="Sci. Rep.">
        <title>The distribution of antibiotic resistance genes in chicken gut microbiota commensals.</title>
        <authorList>
            <person name="Juricova H."/>
            <person name="Matiasovicova J."/>
            <person name="Kubasova T."/>
            <person name="Cejkova D."/>
            <person name="Rychlik I."/>
        </authorList>
    </citation>
    <scope>NUCLEOTIDE SEQUENCE</scope>
    <source>
        <strain evidence="1">An824</strain>
    </source>
</reference>
<sequence>MENTDKWIYTDMDMERRVLELGFLPFFRCGIRGFSIEEMTAPELWFSDEEDGPWEWKGPVIREGHCAYGKMFNKKAGYVSLEWLPDLLNYRRSRHYAKDEDTAALDDVVLQTIISEGSTTVKELRRLLGFVKGRGRKSAYEPVDDMPEVGKVSLEPILTRLMMGLRVVIADFEYNVDKHGRPYGWGVARYTTPEALYGNMRPNRTPENSFERIYGHLRSLFPDAPEKRIMDLIG</sequence>
<reference evidence="1" key="1">
    <citation type="submission" date="2020-08" db="EMBL/GenBank/DDBJ databases">
        <authorList>
            <person name="Cejkova D."/>
            <person name="Kubasova T."/>
            <person name="Jahodarova E."/>
            <person name="Rychlik I."/>
        </authorList>
    </citation>
    <scope>NUCLEOTIDE SEQUENCE</scope>
    <source>
        <strain evidence="1">An824</strain>
    </source>
</reference>
<gene>
    <name evidence="1" type="ORF">H6A34_04955</name>
</gene>
<dbReference type="InterPro" id="IPR056298">
    <property type="entry name" value="AlkZ-rel"/>
</dbReference>
<keyword evidence="2" id="KW-1185">Reference proteome</keyword>
<evidence type="ECO:0000313" key="2">
    <source>
        <dbReference type="Proteomes" id="UP000706891"/>
    </source>
</evidence>